<reference evidence="2" key="1">
    <citation type="journal article" date="2019" name="Int. J. Syst. Evol. Microbiol.">
        <title>The Global Catalogue of Microorganisms (GCM) 10K type strain sequencing project: providing services to taxonomists for standard genome sequencing and annotation.</title>
        <authorList>
            <consortium name="The Broad Institute Genomics Platform"/>
            <consortium name="The Broad Institute Genome Sequencing Center for Infectious Disease"/>
            <person name="Wu L."/>
            <person name="Ma J."/>
        </authorList>
    </citation>
    <scope>NUCLEOTIDE SEQUENCE [LARGE SCALE GENOMIC DNA]</scope>
    <source>
        <strain evidence="2">JCM 12762</strain>
    </source>
</reference>
<dbReference type="Proteomes" id="UP001500943">
    <property type="component" value="Unassembled WGS sequence"/>
</dbReference>
<proteinExistence type="predicted"/>
<evidence type="ECO:0000313" key="2">
    <source>
        <dbReference type="Proteomes" id="UP001500943"/>
    </source>
</evidence>
<accession>A0ABP4GAN3</accession>
<dbReference type="Gene3D" id="3.60.15.10">
    <property type="entry name" value="Ribonuclease Z/Hydroxyacylglutathione hydrolase-like"/>
    <property type="match status" value="1"/>
</dbReference>
<protein>
    <submittedName>
        <fullName evidence="1">Uncharacterized protein</fullName>
    </submittedName>
</protein>
<sequence>MGSRIGHFPDISIAVLFAGAARISAVNGPVTLTSADAAEAARLWGVHHVVGLHTDGWEHFAETRADLEAAFAGTGLLADTPPGVAAGVGRSHVH</sequence>
<gene>
    <name evidence="1" type="ORF">GCM10009655_14690</name>
</gene>
<organism evidence="1 2">
    <name type="scientific">Rhodoglobus aureus</name>
    <dbReference type="NCBI Taxonomy" id="191497"/>
    <lineage>
        <taxon>Bacteria</taxon>
        <taxon>Bacillati</taxon>
        <taxon>Actinomycetota</taxon>
        <taxon>Actinomycetes</taxon>
        <taxon>Micrococcales</taxon>
        <taxon>Microbacteriaceae</taxon>
        <taxon>Rhodoglobus</taxon>
    </lineage>
</organism>
<dbReference type="InterPro" id="IPR036866">
    <property type="entry name" value="RibonucZ/Hydroxyglut_hydro"/>
</dbReference>
<dbReference type="EMBL" id="BAAAKW010000027">
    <property type="protein sequence ID" value="GAA1216452.1"/>
    <property type="molecule type" value="Genomic_DNA"/>
</dbReference>
<dbReference type="RefSeq" id="WP_343924563.1">
    <property type="nucleotide sequence ID" value="NZ_BAAAKW010000027.1"/>
</dbReference>
<name>A0ABP4GAN3_9MICO</name>
<evidence type="ECO:0000313" key="1">
    <source>
        <dbReference type="EMBL" id="GAA1216452.1"/>
    </source>
</evidence>
<keyword evidence="2" id="KW-1185">Reference proteome</keyword>
<comment type="caution">
    <text evidence="1">The sequence shown here is derived from an EMBL/GenBank/DDBJ whole genome shotgun (WGS) entry which is preliminary data.</text>
</comment>